<dbReference type="SUPFAM" id="SSF158682">
    <property type="entry name" value="TerB-like"/>
    <property type="match status" value="1"/>
</dbReference>
<accession>A0A2T0RRL0</accession>
<dbReference type="EMBL" id="PVTD01000004">
    <property type="protein sequence ID" value="PRY23740.1"/>
    <property type="molecule type" value="Genomic_DNA"/>
</dbReference>
<comment type="caution">
    <text evidence="2">The sequence shown here is derived from an EMBL/GenBank/DDBJ whole genome shotgun (WGS) entry which is preliminary data.</text>
</comment>
<organism evidence="2 3">
    <name type="scientific">Aliiruegeria haliotis</name>
    <dbReference type="NCBI Taxonomy" id="1280846"/>
    <lineage>
        <taxon>Bacteria</taxon>
        <taxon>Pseudomonadati</taxon>
        <taxon>Pseudomonadota</taxon>
        <taxon>Alphaproteobacteria</taxon>
        <taxon>Rhodobacterales</taxon>
        <taxon>Roseobacteraceae</taxon>
        <taxon>Aliiruegeria</taxon>
    </lineage>
</organism>
<dbReference type="CDD" id="cd07313">
    <property type="entry name" value="terB_like_2"/>
    <property type="match status" value="1"/>
</dbReference>
<sequence>MFTDLLNRLFGSDPTPLPELDGRHALAGLLVRTAKTDGFYQVEEIRRIDRILAATYGLNPVEAAKLRAESERLEAQAPEDGRFASAVCERLDREHREAVLTAMWRVALADGVEKLEEEAYLNRAGERLGLDEDATLRARKAAETADPLNY</sequence>
<dbReference type="Proteomes" id="UP000239480">
    <property type="component" value="Unassembled WGS sequence"/>
</dbReference>
<feature type="domain" description="Co-chaperone DjlA N-terminal" evidence="1">
    <location>
        <begin position="24"/>
        <end position="139"/>
    </location>
</feature>
<dbReference type="Pfam" id="PF05099">
    <property type="entry name" value="TerB"/>
    <property type="match status" value="1"/>
</dbReference>
<gene>
    <name evidence="2" type="ORF">CLV78_104232</name>
</gene>
<evidence type="ECO:0000313" key="2">
    <source>
        <dbReference type="EMBL" id="PRY23740.1"/>
    </source>
</evidence>
<dbReference type="InterPro" id="IPR007791">
    <property type="entry name" value="DjlA_N"/>
</dbReference>
<reference evidence="2 3" key="1">
    <citation type="submission" date="2018-03" db="EMBL/GenBank/DDBJ databases">
        <title>Genomic Encyclopedia of Archaeal and Bacterial Type Strains, Phase II (KMG-II): from individual species to whole genera.</title>
        <authorList>
            <person name="Goeker M."/>
        </authorList>
    </citation>
    <scope>NUCLEOTIDE SEQUENCE [LARGE SCALE GENOMIC DNA]</scope>
    <source>
        <strain evidence="2 3">DSM 29328</strain>
    </source>
</reference>
<evidence type="ECO:0000313" key="3">
    <source>
        <dbReference type="Proteomes" id="UP000239480"/>
    </source>
</evidence>
<keyword evidence="3" id="KW-1185">Reference proteome</keyword>
<name>A0A2T0RRL0_9RHOB</name>
<dbReference type="OrthoDB" id="5402150at2"/>
<proteinExistence type="predicted"/>
<dbReference type="AlphaFoldDB" id="A0A2T0RRL0"/>
<evidence type="ECO:0000259" key="1">
    <source>
        <dbReference type="Pfam" id="PF05099"/>
    </source>
</evidence>
<dbReference type="InterPro" id="IPR029024">
    <property type="entry name" value="TerB-like"/>
</dbReference>
<protein>
    <submittedName>
        <fullName evidence="2">Putative tellurite resistance protein B-like protein</fullName>
    </submittedName>
</protein>
<dbReference type="Gene3D" id="1.10.3680.10">
    <property type="entry name" value="TerB-like"/>
    <property type="match status" value="1"/>
</dbReference>